<keyword evidence="5" id="KW-0694">RNA-binding</keyword>
<dbReference type="PANTHER" id="PTHR23204">
    <property type="entry name" value="CLEAVAGE AND POLYADENYLATION SPECIFIC FACTOR"/>
    <property type="match status" value="1"/>
</dbReference>
<accession>A0A915CUL8</accession>
<organism evidence="8 9">
    <name type="scientific">Ditylenchus dipsaci</name>
    <dbReference type="NCBI Taxonomy" id="166011"/>
    <lineage>
        <taxon>Eukaryota</taxon>
        <taxon>Metazoa</taxon>
        <taxon>Ecdysozoa</taxon>
        <taxon>Nematoda</taxon>
        <taxon>Chromadorea</taxon>
        <taxon>Rhabditida</taxon>
        <taxon>Tylenchina</taxon>
        <taxon>Tylenchomorpha</taxon>
        <taxon>Sphaerularioidea</taxon>
        <taxon>Anguinidae</taxon>
        <taxon>Anguininae</taxon>
        <taxon>Ditylenchus</taxon>
    </lineage>
</organism>
<keyword evidence="4" id="KW-0539">Nucleus</keyword>
<evidence type="ECO:0000313" key="9">
    <source>
        <dbReference type="WBParaSite" id="jg12559.2"/>
    </source>
</evidence>
<keyword evidence="8" id="KW-1185">Reference proteome</keyword>
<feature type="compositionally biased region" description="Acidic residues" evidence="6">
    <location>
        <begin position="1"/>
        <end position="22"/>
    </location>
</feature>
<dbReference type="InterPro" id="IPR012677">
    <property type="entry name" value="Nucleotide-bd_a/b_plait_sf"/>
</dbReference>
<dbReference type="InterPro" id="IPR034772">
    <property type="entry name" value="CPSF6/7"/>
</dbReference>
<dbReference type="Proteomes" id="UP000887574">
    <property type="component" value="Unplaced"/>
</dbReference>
<dbReference type="Gene3D" id="3.30.70.330">
    <property type="match status" value="1"/>
</dbReference>
<comment type="subcellular location">
    <subcellularLocation>
        <location evidence="1">Nucleus</location>
    </subcellularLocation>
</comment>
<dbReference type="InterPro" id="IPR000504">
    <property type="entry name" value="RRM_dom"/>
</dbReference>
<protein>
    <submittedName>
        <fullName evidence="9">RRM domain-containing protein</fullName>
    </submittedName>
</protein>
<dbReference type="WBParaSite" id="jg12559.2">
    <property type="protein sequence ID" value="jg12559.2"/>
    <property type="gene ID" value="jg12559"/>
</dbReference>
<dbReference type="SUPFAM" id="SSF54928">
    <property type="entry name" value="RNA-binding domain, RBD"/>
    <property type="match status" value="1"/>
</dbReference>
<dbReference type="AlphaFoldDB" id="A0A915CUL8"/>
<evidence type="ECO:0000256" key="4">
    <source>
        <dbReference type="ARBA" id="ARBA00023242"/>
    </source>
</evidence>
<dbReference type="GO" id="GO:0006397">
    <property type="term" value="P:mRNA processing"/>
    <property type="evidence" value="ECO:0007669"/>
    <property type="project" value="UniProtKB-KW"/>
</dbReference>
<reference evidence="9" key="1">
    <citation type="submission" date="2022-11" db="UniProtKB">
        <authorList>
            <consortium name="WormBaseParasite"/>
        </authorList>
    </citation>
    <scope>IDENTIFICATION</scope>
</reference>
<dbReference type="Pfam" id="PF25524">
    <property type="entry name" value="RSLD_CPSF6"/>
    <property type="match status" value="1"/>
</dbReference>
<evidence type="ECO:0000256" key="1">
    <source>
        <dbReference type="ARBA" id="ARBA00004123"/>
    </source>
</evidence>
<evidence type="ECO:0000259" key="7">
    <source>
        <dbReference type="PROSITE" id="PS50102"/>
    </source>
</evidence>
<dbReference type="Pfam" id="PF00076">
    <property type="entry name" value="RRM_1"/>
    <property type="match status" value="1"/>
</dbReference>
<sequence length="536" mass="59621">MNTDDILDMVEGEECYNPEELDEKAVLGDDEEDHSKPVKKEEIGEDADDLYDAAIEPSGVVEKRESAENPPTPSKTSYQHQHSSTGTMSNSNLGKRYCCYIGNMTWWTTDNDLSNLIKSFDVDDLVDIKFYENRNNGQSKGFALAVFASEPSVKTVMEKLPSRKLHEQTLAVLPYNKQSLAKFEDATKRVEQKDKKDDMKTGGMVNIGTVRIGAPNPVQSAPLVPSINLGLQLGNLARSNLPPPSHITHTGPPPTSLMNLNFPVNNFSAQIQQQGVHLNANSLQLRQALGQSTMGMQPLMQQQQRQQINLSGPPPNMQQQHMNAMNRHTPGFPQQINTSGPPPNTGMRTSIPPPGIPGMPHFAQNFGHAENGVISEAEFDEIMNRNRTVSSSAISRAVSDAAAGDYGSAIETLVTAISLIRQSRVSNDDRCKVLITALQDTLQGIESKSYNSSSRKHRSGRERSRSPSDRSMRKRHRRTSRSRSRSRDRYDYSPPRHSSTRLNSLCCKQLPSSRHNFFSATKPENGLFDEFLQPMF</sequence>
<name>A0A915CUL8_9BILA</name>
<feature type="compositionally biased region" description="Basic and acidic residues" evidence="6">
    <location>
        <begin position="461"/>
        <end position="471"/>
    </location>
</feature>
<dbReference type="InterPro" id="IPR035979">
    <property type="entry name" value="RBD_domain_sf"/>
</dbReference>
<dbReference type="GO" id="GO:0003723">
    <property type="term" value="F:RNA binding"/>
    <property type="evidence" value="ECO:0007669"/>
    <property type="project" value="UniProtKB-UniRule"/>
</dbReference>
<dbReference type="GO" id="GO:0005634">
    <property type="term" value="C:nucleus"/>
    <property type="evidence" value="ECO:0007669"/>
    <property type="project" value="UniProtKB-SubCell"/>
</dbReference>
<feature type="region of interest" description="Disordered" evidence="6">
    <location>
        <begin position="446"/>
        <end position="503"/>
    </location>
</feature>
<evidence type="ECO:0000313" key="8">
    <source>
        <dbReference type="Proteomes" id="UP000887574"/>
    </source>
</evidence>
<comment type="similarity">
    <text evidence="2">Belongs to the RRM CPSF6/7 family.</text>
</comment>
<evidence type="ECO:0000256" key="5">
    <source>
        <dbReference type="PROSITE-ProRule" id="PRU00176"/>
    </source>
</evidence>
<proteinExistence type="inferred from homology"/>
<feature type="compositionally biased region" description="Basic residues" evidence="6">
    <location>
        <begin position="472"/>
        <end position="484"/>
    </location>
</feature>
<feature type="domain" description="RRM" evidence="7">
    <location>
        <begin position="97"/>
        <end position="177"/>
    </location>
</feature>
<keyword evidence="3" id="KW-0507">mRNA processing</keyword>
<evidence type="ECO:0000256" key="2">
    <source>
        <dbReference type="ARBA" id="ARBA00006265"/>
    </source>
</evidence>
<feature type="compositionally biased region" description="Basic and acidic residues" evidence="6">
    <location>
        <begin position="23"/>
        <end position="42"/>
    </location>
</feature>
<feature type="compositionally biased region" description="Polar residues" evidence="6">
    <location>
        <begin position="74"/>
        <end position="88"/>
    </location>
</feature>
<feature type="region of interest" description="Disordered" evidence="6">
    <location>
        <begin position="1"/>
        <end position="88"/>
    </location>
</feature>
<evidence type="ECO:0000256" key="3">
    <source>
        <dbReference type="ARBA" id="ARBA00022664"/>
    </source>
</evidence>
<evidence type="ECO:0000256" key="6">
    <source>
        <dbReference type="SAM" id="MobiDB-lite"/>
    </source>
</evidence>
<dbReference type="SMART" id="SM00360">
    <property type="entry name" value="RRM"/>
    <property type="match status" value="1"/>
</dbReference>
<dbReference type="PROSITE" id="PS50102">
    <property type="entry name" value="RRM"/>
    <property type="match status" value="1"/>
</dbReference>
<dbReference type="InterPro" id="IPR057951">
    <property type="entry name" value="CPSF6/7_RSLD_N"/>
</dbReference>